<dbReference type="SUPFAM" id="SSF46894">
    <property type="entry name" value="C-terminal effector domain of the bipartite response regulators"/>
    <property type="match status" value="1"/>
</dbReference>
<organism evidence="4 5">
    <name type="scientific">Actinokineospora terrae</name>
    <dbReference type="NCBI Taxonomy" id="155974"/>
    <lineage>
        <taxon>Bacteria</taxon>
        <taxon>Bacillati</taxon>
        <taxon>Actinomycetota</taxon>
        <taxon>Actinomycetes</taxon>
        <taxon>Pseudonocardiales</taxon>
        <taxon>Pseudonocardiaceae</taxon>
        <taxon>Actinokineospora</taxon>
    </lineage>
</organism>
<evidence type="ECO:0000313" key="5">
    <source>
        <dbReference type="Proteomes" id="UP000199051"/>
    </source>
</evidence>
<dbReference type="RefSeq" id="WP_092780930.1">
    <property type="nucleotide sequence ID" value="NZ_FOGI01000008.1"/>
</dbReference>
<dbReference type="SMART" id="SM00421">
    <property type="entry name" value="HTH_LUXR"/>
    <property type="match status" value="1"/>
</dbReference>
<evidence type="ECO:0000259" key="3">
    <source>
        <dbReference type="PROSITE" id="PS50043"/>
    </source>
</evidence>
<evidence type="ECO:0000256" key="2">
    <source>
        <dbReference type="ARBA" id="ARBA00022840"/>
    </source>
</evidence>
<dbReference type="SUPFAM" id="SSF52540">
    <property type="entry name" value="P-loop containing nucleoside triphosphate hydrolases"/>
    <property type="match status" value="1"/>
</dbReference>
<dbReference type="Pfam" id="PF00196">
    <property type="entry name" value="GerE"/>
    <property type="match status" value="1"/>
</dbReference>
<accession>A0A1H9VIK0</accession>
<keyword evidence="5" id="KW-1185">Reference proteome</keyword>
<evidence type="ECO:0000256" key="1">
    <source>
        <dbReference type="ARBA" id="ARBA00022741"/>
    </source>
</evidence>
<dbReference type="GO" id="GO:0004016">
    <property type="term" value="F:adenylate cyclase activity"/>
    <property type="evidence" value="ECO:0007669"/>
    <property type="project" value="TreeGrafter"/>
</dbReference>
<dbReference type="GO" id="GO:0003677">
    <property type="term" value="F:DNA binding"/>
    <property type="evidence" value="ECO:0007669"/>
    <property type="project" value="InterPro"/>
</dbReference>
<reference evidence="5" key="1">
    <citation type="submission" date="2016-10" db="EMBL/GenBank/DDBJ databases">
        <authorList>
            <person name="Varghese N."/>
            <person name="Submissions S."/>
        </authorList>
    </citation>
    <scope>NUCLEOTIDE SEQUENCE [LARGE SCALE GENOMIC DNA]</scope>
    <source>
        <strain evidence="5">DSM 44260</strain>
    </source>
</reference>
<proteinExistence type="predicted"/>
<dbReference type="GO" id="GO:0006355">
    <property type="term" value="P:regulation of DNA-templated transcription"/>
    <property type="evidence" value="ECO:0007669"/>
    <property type="project" value="InterPro"/>
</dbReference>
<dbReference type="Pfam" id="PF13191">
    <property type="entry name" value="AAA_16"/>
    <property type="match status" value="1"/>
</dbReference>
<dbReference type="InterPro" id="IPR036388">
    <property type="entry name" value="WH-like_DNA-bd_sf"/>
</dbReference>
<sequence length="948" mass="101504">MTQLPPVRLPTSVFVGRATELAELAGCVRRPPAVALLEGEAGVGKTRLVRELLRLPQVTTRTVLVGACQPMRTPLPYGPVVDILRETGDLLAGVADKLPPVTGVLRSLLPELAPLLPPELERGDVAVERHRVFRAVRELLAAYGPTLLVVEDLHWADEGTQDLLRFITSPPPPELSAVFSYRKEEGAALPGSGYRLLADARNSLLRLRPLEPGPVAALAADLLGTAEVPEDFALALHHRTAGIPFVIEEVLREVRETGDTAAPHPTVLDLVDIPDLLRDTMSDRLARLGPTVSAVVHAAAVLDMPATEHEIGTVAGLPARRVGSALIRALAAAVLHETDTGRYALRHPLARQAAYICVPGPQRRRLHARAAELLAAAPDPPVVRLAHHHRRAGDLTNWVRKTLAAVDQATEVGDTALALHLLEEALVDDALPSRARNTLAVRLSRVALNAIAHSSTVERLGALLRDGNLGRSARGEVRLNLGRLLMNQAGRMELGQNEIEMAIHDLRDRPLLAARGMAALCVPSFGARPVEFHLRWLNEAVLALDGARDLELIASVRANEVTALAQTGDPAMWAAAADLPESARSSRVRRQLSRAYNNLADAAAWLGHYSAAREYLRTGGALLVDADVPFLSMLATGTGLRLDVAAGRWDGLPAAAAALIEQAGEMGYLAADARLALAWLSLARDDRDLASRHLDDALVAAPENAPVSLAVATGRVTIALARGDVAAAAVGAERAVGEARHKGNWVWAADLVPWATRAYVRSGRVEEAADLVAEYVRGIEGRDAPLAVAGAELARGVLASARGCHEEAVTRYACAADHYSALPHPHAAASAREAAARSALDHGDTATATRHLTTATTTFADLGASRDEARCRQMARRFRRGTPRGRRGYGDDLSPREREVVDLVAAGRTNRQIAQELYLSPRTVEHHVAKAMRKLGLTSRAAFEPATD</sequence>
<protein>
    <submittedName>
        <fullName evidence="4">Predicted ATPase</fullName>
    </submittedName>
</protein>
<dbReference type="PANTHER" id="PTHR16305:SF35">
    <property type="entry name" value="TRANSCRIPTIONAL ACTIVATOR DOMAIN"/>
    <property type="match status" value="1"/>
</dbReference>
<dbReference type="InterPro" id="IPR016032">
    <property type="entry name" value="Sig_transdc_resp-reg_C-effctor"/>
</dbReference>
<dbReference type="CDD" id="cd06170">
    <property type="entry name" value="LuxR_C_like"/>
    <property type="match status" value="1"/>
</dbReference>
<evidence type="ECO:0000313" key="4">
    <source>
        <dbReference type="EMBL" id="SES21321.1"/>
    </source>
</evidence>
<dbReference type="PROSITE" id="PS50043">
    <property type="entry name" value="HTH_LUXR_2"/>
    <property type="match status" value="1"/>
</dbReference>
<keyword evidence="1" id="KW-0547">Nucleotide-binding</keyword>
<dbReference type="GO" id="GO:0005737">
    <property type="term" value="C:cytoplasm"/>
    <property type="evidence" value="ECO:0007669"/>
    <property type="project" value="TreeGrafter"/>
</dbReference>
<feature type="domain" description="HTH luxR-type" evidence="3">
    <location>
        <begin position="886"/>
        <end position="948"/>
    </location>
</feature>
<dbReference type="AlphaFoldDB" id="A0A1H9VIK0"/>
<dbReference type="Proteomes" id="UP000199051">
    <property type="component" value="Unassembled WGS sequence"/>
</dbReference>
<dbReference type="PRINTS" id="PR00038">
    <property type="entry name" value="HTHLUXR"/>
</dbReference>
<dbReference type="PANTHER" id="PTHR16305">
    <property type="entry name" value="TESTICULAR SOLUBLE ADENYLYL CYCLASE"/>
    <property type="match status" value="1"/>
</dbReference>
<gene>
    <name evidence="4" type="ORF">SAMN04487818_108385</name>
</gene>
<keyword evidence="2" id="KW-0067">ATP-binding</keyword>
<dbReference type="InterPro" id="IPR027417">
    <property type="entry name" value="P-loop_NTPase"/>
</dbReference>
<dbReference type="InterPro" id="IPR041664">
    <property type="entry name" value="AAA_16"/>
</dbReference>
<dbReference type="Gene3D" id="1.10.10.10">
    <property type="entry name" value="Winged helix-like DNA-binding domain superfamily/Winged helix DNA-binding domain"/>
    <property type="match status" value="1"/>
</dbReference>
<dbReference type="STRING" id="155974.SAMN04487818_108385"/>
<dbReference type="InterPro" id="IPR000792">
    <property type="entry name" value="Tscrpt_reg_LuxR_C"/>
</dbReference>
<dbReference type="GO" id="GO:0005524">
    <property type="term" value="F:ATP binding"/>
    <property type="evidence" value="ECO:0007669"/>
    <property type="project" value="UniProtKB-KW"/>
</dbReference>
<dbReference type="EMBL" id="FOGI01000008">
    <property type="protein sequence ID" value="SES21321.1"/>
    <property type="molecule type" value="Genomic_DNA"/>
</dbReference>
<name>A0A1H9VIK0_9PSEU</name>